<evidence type="ECO:0000256" key="1">
    <source>
        <dbReference type="ARBA" id="ARBA00003884"/>
    </source>
</evidence>
<name>A0A183IDI4_9BILA</name>
<evidence type="ECO:0000313" key="7">
    <source>
        <dbReference type="WBParaSite" id="SBAD_0000176601-mRNA-1"/>
    </source>
</evidence>
<gene>
    <name evidence="5" type="ORF">SBAD_LOCUS1678</name>
</gene>
<dbReference type="EMBL" id="UZAM01006909">
    <property type="protein sequence ID" value="VDO95121.1"/>
    <property type="molecule type" value="Genomic_DNA"/>
</dbReference>
<comment type="similarity">
    <text evidence="2">Belongs to the CNRIP family.</text>
</comment>
<dbReference type="GO" id="GO:0031718">
    <property type="term" value="F:type 1 cannabinoid receptor binding"/>
    <property type="evidence" value="ECO:0007669"/>
    <property type="project" value="TreeGrafter"/>
</dbReference>
<comment type="function">
    <text evidence="1">Suppresses cannabinoid receptor CNR1-mediated tonic inhibition of voltage-gated calcium channels.</text>
</comment>
<accession>A0A183IDI4</accession>
<reference evidence="5 6" key="2">
    <citation type="submission" date="2018-11" db="EMBL/GenBank/DDBJ databases">
        <authorList>
            <consortium name="Pathogen Informatics"/>
        </authorList>
    </citation>
    <scope>NUCLEOTIDE SEQUENCE [LARGE SCALE GENOMIC DNA]</scope>
</reference>
<evidence type="ECO:0000256" key="3">
    <source>
        <dbReference type="ARBA" id="ARBA00015651"/>
    </source>
</evidence>
<evidence type="ECO:0000256" key="4">
    <source>
        <dbReference type="ARBA" id="ARBA00026030"/>
    </source>
</evidence>
<dbReference type="PANTHER" id="PTHR31952:SF1">
    <property type="entry name" value="CB1 CANNABINOID RECEPTOR-INTERACTING PROTEIN 1"/>
    <property type="match status" value="1"/>
</dbReference>
<dbReference type="Proteomes" id="UP000270296">
    <property type="component" value="Unassembled WGS sequence"/>
</dbReference>
<dbReference type="PANTHER" id="PTHR31952">
    <property type="entry name" value="CB1 CANNABINOID RECEPTOR-INTERACTING PROTEIN 1"/>
    <property type="match status" value="1"/>
</dbReference>
<comment type="subunit">
    <text evidence="4">Interacts with the cannabinoid receptor CNR1 (via C-terminus). Does not interact with cannabinoid receptor CNR2.</text>
</comment>
<evidence type="ECO:0000313" key="6">
    <source>
        <dbReference type="Proteomes" id="UP000270296"/>
    </source>
</evidence>
<dbReference type="Pfam" id="PF15043">
    <property type="entry name" value="CNRIP1"/>
    <property type="match status" value="1"/>
</dbReference>
<dbReference type="AlphaFoldDB" id="A0A183IDI4"/>
<reference evidence="7" key="1">
    <citation type="submission" date="2016-06" db="UniProtKB">
        <authorList>
            <consortium name="WormBaseParasite"/>
        </authorList>
    </citation>
    <scope>IDENTIFICATION</scope>
</reference>
<dbReference type="GO" id="GO:0005886">
    <property type="term" value="C:plasma membrane"/>
    <property type="evidence" value="ECO:0007669"/>
    <property type="project" value="TreeGrafter"/>
</dbReference>
<dbReference type="InterPro" id="IPR029204">
    <property type="entry name" value="CNRIP1"/>
</dbReference>
<evidence type="ECO:0000256" key="2">
    <source>
        <dbReference type="ARBA" id="ARBA00007288"/>
    </source>
</evidence>
<dbReference type="WBParaSite" id="SBAD_0000176601-mRNA-1">
    <property type="protein sequence ID" value="SBAD_0000176601-mRNA-1"/>
    <property type="gene ID" value="SBAD_0000176601"/>
</dbReference>
<sequence length="165" mass="19103">MTSTDHHHHRSMNGFEVELCFQCISLQRTDMTFKVDGERFATSSRTLKLYSNANYRVVIRTRPAMDIQKVFLGGDTFNLEHSIEQPGTCSFKWDTTGISESKRRNRHTLQLDIQYSAVSVQHGLQCKFYKLNDPHANWGDKVDWIVLKCSHSEENNATVTEEEFV</sequence>
<dbReference type="OrthoDB" id="5920443at2759"/>
<proteinExistence type="inferred from homology"/>
<protein>
    <recommendedName>
        <fullName evidence="3">CB1 cannabinoid receptor-interacting protein 1</fullName>
    </recommendedName>
</protein>
<organism evidence="7">
    <name type="scientific">Soboliphyme baturini</name>
    <dbReference type="NCBI Taxonomy" id="241478"/>
    <lineage>
        <taxon>Eukaryota</taxon>
        <taxon>Metazoa</taxon>
        <taxon>Ecdysozoa</taxon>
        <taxon>Nematoda</taxon>
        <taxon>Enoplea</taxon>
        <taxon>Dorylaimia</taxon>
        <taxon>Dioctophymatida</taxon>
        <taxon>Dioctophymatoidea</taxon>
        <taxon>Soboliphymatidae</taxon>
        <taxon>Soboliphyme</taxon>
    </lineage>
</organism>
<evidence type="ECO:0000313" key="5">
    <source>
        <dbReference type="EMBL" id="VDO95121.1"/>
    </source>
</evidence>
<keyword evidence="6" id="KW-1185">Reference proteome</keyword>